<sequence length="224" mass="25399">MLHFLVTSIWTNFMTLSAGIFISYQADRVLEQLEAYKTTEFFTIIRSEDDKGKPKEFLVEHAQEAIAKAYITSENLNYIILIAPKFSDVSQNRLLKILEEPPPNKAFILITESKSALLDTIQSRLPITVLHDNNNHEESLSLDIENLNLSKVYAFIQNNNRISTAQCKRLVAQISLEAMKSGKYHLDESTLKVFSDAIKALDVGSPVSFILNTLLLKLLVKKRV</sequence>
<accession>A0A6S6TK70</accession>
<gene>
    <name evidence="1" type="ORF">HELGO_WM7349</name>
</gene>
<dbReference type="InterPro" id="IPR027417">
    <property type="entry name" value="P-loop_NTPase"/>
</dbReference>
<dbReference type="EMBL" id="CACVAX010000045">
    <property type="protein sequence ID" value="CAA6816828.1"/>
    <property type="molecule type" value="Genomic_DNA"/>
</dbReference>
<reference evidence="1" key="1">
    <citation type="submission" date="2020-01" db="EMBL/GenBank/DDBJ databases">
        <authorList>
            <person name="Meier V. D."/>
            <person name="Meier V D."/>
        </authorList>
    </citation>
    <scope>NUCLEOTIDE SEQUENCE</scope>
    <source>
        <strain evidence="1">HLG_WM_MAG_04</strain>
    </source>
</reference>
<dbReference type="SUPFAM" id="SSF52540">
    <property type="entry name" value="P-loop containing nucleoside triphosphate hydrolases"/>
    <property type="match status" value="1"/>
</dbReference>
<dbReference type="AlphaFoldDB" id="A0A6S6TK70"/>
<dbReference type="Gene3D" id="3.40.50.300">
    <property type="entry name" value="P-loop containing nucleotide triphosphate hydrolases"/>
    <property type="match status" value="1"/>
</dbReference>
<proteinExistence type="predicted"/>
<dbReference type="NCBIfam" id="NF006296">
    <property type="entry name" value="PRK08485.1"/>
    <property type="match status" value="1"/>
</dbReference>
<evidence type="ECO:0000313" key="1">
    <source>
        <dbReference type="EMBL" id="CAA6816828.1"/>
    </source>
</evidence>
<organism evidence="1">
    <name type="scientific">uncultured Sulfurovum sp</name>
    <dbReference type="NCBI Taxonomy" id="269237"/>
    <lineage>
        <taxon>Bacteria</taxon>
        <taxon>Pseudomonadati</taxon>
        <taxon>Campylobacterota</taxon>
        <taxon>Epsilonproteobacteria</taxon>
        <taxon>Campylobacterales</taxon>
        <taxon>Sulfurovaceae</taxon>
        <taxon>Sulfurovum</taxon>
        <taxon>environmental samples</taxon>
    </lineage>
</organism>
<name>A0A6S6TK70_9BACT</name>
<protein>
    <submittedName>
        <fullName evidence="1">DNA poymerase III subunit delta</fullName>
    </submittedName>
</protein>
<dbReference type="Pfam" id="PF13177">
    <property type="entry name" value="DNA_pol3_delta2"/>
    <property type="match status" value="1"/>
</dbReference>